<comment type="caution">
    <text evidence="3">The sequence shown here is derived from an EMBL/GenBank/DDBJ whole genome shotgun (WGS) entry which is preliminary data.</text>
</comment>
<evidence type="ECO:0000259" key="2">
    <source>
        <dbReference type="Pfam" id="PF06904"/>
    </source>
</evidence>
<dbReference type="Pfam" id="PF06904">
    <property type="entry name" value="Extensin-like_C"/>
    <property type="match status" value="1"/>
</dbReference>
<dbReference type="EMBL" id="NQVN01000012">
    <property type="protein sequence ID" value="PIO98068.1"/>
    <property type="molecule type" value="Genomic_DNA"/>
</dbReference>
<feature type="compositionally biased region" description="Polar residues" evidence="1">
    <location>
        <begin position="69"/>
        <end position="79"/>
    </location>
</feature>
<gene>
    <name evidence="3" type="ORF">CJ014_17005</name>
</gene>
<feature type="domain" description="Extensin-like C-terminal" evidence="2">
    <location>
        <begin position="134"/>
        <end position="303"/>
    </location>
</feature>
<accession>A0A2G9WTP1</accession>
<evidence type="ECO:0000256" key="1">
    <source>
        <dbReference type="SAM" id="MobiDB-lite"/>
    </source>
</evidence>
<dbReference type="InterPro" id="IPR009683">
    <property type="entry name" value="Extensin-like_C"/>
</dbReference>
<evidence type="ECO:0000313" key="4">
    <source>
        <dbReference type="Proteomes" id="UP000231070"/>
    </source>
</evidence>
<protein>
    <recommendedName>
        <fullName evidence="2">Extensin-like C-terminal domain-containing protein</fullName>
    </recommendedName>
</protein>
<name>A0A2G9WTP1_9HYPH</name>
<dbReference type="OrthoDB" id="9809788at2"/>
<feature type="region of interest" description="Disordered" evidence="1">
    <location>
        <begin position="1"/>
        <end position="24"/>
    </location>
</feature>
<sequence>MTIHGKRCARRGRRDGNCASVPGNLPPGASVPTYPFVPQYKTFILCEGIGPRAGRSDRPIWRSPPPVNVNRTLSHSRQTGGMRPSRIASGLLSFILSAALAGCGFFESEEREPWRAQAEAACYARNLVKLSPLIQPANAIKGKGICGIDRPLKVKALEDGTVSLGSRSLVLSCPMTAALERWVAESVMPAALARYGLPVVEIKNFGTYNCRPRNNVSGARLSEHAFANAFDFAGIVLSNGYTVTVKKGWYGNATDRAFLREVTRGACGAFTTVLGPGADRSHDDHLHLDLARHNNAGTYRYCKPHPEVPPRTAPMFTPDQNVPMASLPPANPVWPAAAQPAPAAPTYTSGNPSFDAPLPPAPIGNGAQPAYQTAQPAYPAPQPAYPAAQPTYADTPAAQPPGCPAGYICTPVGQGTYVPPPTGAGNIGWSVGAQPVQGYSPTDITGSIAPYSDD</sequence>
<organism evidence="3 4">
    <name type="scientific">Pleomorphomonas carboxyditropha</name>
    <dbReference type="NCBI Taxonomy" id="2023338"/>
    <lineage>
        <taxon>Bacteria</taxon>
        <taxon>Pseudomonadati</taxon>
        <taxon>Pseudomonadota</taxon>
        <taxon>Alphaproteobacteria</taxon>
        <taxon>Hyphomicrobiales</taxon>
        <taxon>Pleomorphomonadaceae</taxon>
        <taxon>Pleomorphomonas</taxon>
    </lineage>
</organism>
<feature type="compositionally biased region" description="Basic residues" evidence="1">
    <location>
        <begin position="1"/>
        <end position="13"/>
    </location>
</feature>
<proteinExistence type="predicted"/>
<keyword evidence="4" id="KW-1185">Reference proteome</keyword>
<dbReference type="Proteomes" id="UP000231070">
    <property type="component" value="Unassembled WGS sequence"/>
</dbReference>
<dbReference type="AlphaFoldDB" id="A0A2G9WTP1"/>
<feature type="region of interest" description="Disordered" evidence="1">
    <location>
        <begin position="56"/>
        <end position="82"/>
    </location>
</feature>
<reference evidence="3 4" key="1">
    <citation type="submission" date="2017-08" db="EMBL/GenBank/DDBJ databases">
        <title>Pleomorphomonas carboxidotrophicus sp. nov., a new mesophilic hydrogenogenic carboxidotroph.</title>
        <authorList>
            <person name="Esquivel-Elizondo S."/>
            <person name="Krajmalnik-Brown R."/>
            <person name="Maldonado J."/>
        </authorList>
    </citation>
    <scope>NUCLEOTIDE SEQUENCE [LARGE SCALE GENOMIC DNA]</scope>
    <source>
        <strain evidence="3 4">SVCO-16</strain>
    </source>
</reference>
<evidence type="ECO:0000313" key="3">
    <source>
        <dbReference type="EMBL" id="PIO98068.1"/>
    </source>
</evidence>